<protein>
    <submittedName>
        <fullName evidence="8">OmpA family protein</fullName>
    </submittedName>
</protein>
<keyword evidence="3 5" id="KW-0472">Membrane</keyword>
<dbReference type="PANTHER" id="PTHR30329:SF21">
    <property type="entry name" value="LIPOPROTEIN YIAD-RELATED"/>
    <property type="match status" value="1"/>
</dbReference>
<evidence type="ECO:0000313" key="8">
    <source>
        <dbReference type="EMBL" id="TRX36310.1"/>
    </source>
</evidence>
<dbReference type="Proteomes" id="UP000316371">
    <property type="component" value="Unassembled WGS sequence"/>
</dbReference>
<comment type="caution">
    <text evidence="8">The sequence shown here is derived from an EMBL/GenBank/DDBJ whole genome shotgun (WGS) entry which is preliminary data.</text>
</comment>
<reference evidence="8 9" key="1">
    <citation type="submission" date="2019-07" db="EMBL/GenBank/DDBJ databases">
        <title>Novel species of Flavobacterium.</title>
        <authorList>
            <person name="Liu Q."/>
            <person name="Xin Y.-H."/>
        </authorList>
    </citation>
    <scope>NUCLEOTIDE SEQUENCE [LARGE SCALE GENOMIC DNA]</scope>
    <source>
        <strain evidence="8 9">LB1R34</strain>
    </source>
</reference>
<name>A0A553DUC8_9FLAO</name>
<organism evidence="8 9">
    <name type="scientific">Flavobacterium restrictum</name>
    <dbReference type="NCBI Taxonomy" id="2594428"/>
    <lineage>
        <taxon>Bacteria</taxon>
        <taxon>Pseudomonadati</taxon>
        <taxon>Bacteroidota</taxon>
        <taxon>Flavobacteriia</taxon>
        <taxon>Flavobacteriales</taxon>
        <taxon>Flavobacteriaceae</taxon>
        <taxon>Flavobacterium</taxon>
    </lineage>
</organism>
<evidence type="ECO:0000256" key="3">
    <source>
        <dbReference type="ARBA" id="ARBA00023136"/>
    </source>
</evidence>
<dbReference type="GO" id="GO:0005509">
    <property type="term" value="F:calcium ion binding"/>
    <property type="evidence" value="ECO:0007669"/>
    <property type="project" value="InterPro"/>
</dbReference>
<dbReference type="CDD" id="cd07185">
    <property type="entry name" value="OmpA_C-like"/>
    <property type="match status" value="1"/>
</dbReference>
<comment type="subcellular location">
    <subcellularLocation>
        <location evidence="1">Cell outer membrane</location>
    </subcellularLocation>
</comment>
<dbReference type="InterPro" id="IPR028974">
    <property type="entry name" value="TSP_type-3_rpt"/>
</dbReference>
<dbReference type="InterPro" id="IPR006664">
    <property type="entry name" value="OMP_bac"/>
</dbReference>
<dbReference type="Gene3D" id="3.30.1330.60">
    <property type="entry name" value="OmpA-like domain"/>
    <property type="match status" value="1"/>
</dbReference>
<evidence type="ECO:0000256" key="2">
    <source>
        <dbReference type="ARBA" id="ARBA00022729"/>
    </source>
</evidence>
<dbReference type="PRINTS" id="PR01021">
    <property type="entry name" value="OMPADOMAIN"/>
</dbReference>
<dbReference type="EMBL" id="VJZT01000016">
    <property type="protein sequence ID" value="TRX36310.1"/>
    <property type="molecule type" value="Genomic_DNA"/>
</dbReference>
<keyword evidence="2 6" id="KW-0732">Signal</keyword>
<dbReference type="InterPro" id="IPR006690">
    <property type="entry name" value="OMPA-like_CS"/>
</dbReference>
<dbReference type="SUPFAM" id="SSF103088">
    <property type="entry name" value="OmpA-like"/>
    <property type="match status" value="1"/>
</dbReference>
<feature type="domain" description="OmpA-like" evidence="7">
    <location>
        <begin position="365"/>
        <end position="486"/>
    </location>
</feature>
<dbReference type="PANTHER" id="PTHR30329">
    <property type="entry name" value="STATOR ELEMENT OF FLAGELLAR MOTOR COMPLEX"/>
    <property type="match status" value="1"/>
</dbReference>
<dbReference type="PROSITE" id="PS51123">
    <property type="entry name" value="OMPA_2"/>
    <property type="match status" value="1"/>
</dbReference>
<dbReference type="InterPro" id="IPR006665">
    <property type="entry name" value="OmpA-like"/>
</dbReference>
<dbReference type="AlphaFoldDB" id="A0A553DUC8"/>
<dbReference type="InterPro" id="IPR003367">
    <property type="entry name" value="Thrombospondin_3-like_rpt"/>
</dbReference>
<evidence type="ECO:0000256" key="6">
    <source>
        <dbReference type="SAM" id="SignalP"/>
    </source>
</evidence>
<evidence type="ECO:0000256" key="4">
    <source>
        <dbReference type="ARBA" id="ARBA00023237"/>
    </source>
</evidence>
<dbReference type="Pfam" id="PF00691">
    <property type="entry name" value="OmpA"/>
    <property type="match status" value="1"/>
</dbReference>
<dbReference type="InterPro" id="IPR050330">
    <property type="entry name" value="Bact_OuterMem_StrucFunc"/>
</dbReference>
<evidence type="ECO:0000256" key="5">
    <source>
        <dbReference type="PROSITE-ProRule" id="PRU00473"/>
    </source>
</evidence>
<keyword evidence="9" id="KW-1185">Reference proteome</keyword>
<dbReference type="Gene3D" id="4.10.1080.10">
    <property type="entry name" value="TSP type-3 repeat"/>
    <property type="match status" value="1"/>
</dbReference>
<evidence type="ECO:0000259" key="7">
    <source>
        <dbReference type="PROSITE" id="PS51123"/>
    </source>
</evidence>
<dbReference type="InterPro" id="IPR036737">
    <property type="entry name" value="OmpA-like_sf"/>
</dbReference>
<evidence type="ECO:0000313" key="9">
    <source>
        <dbReference type="Proteomes" id="UP000316371"/>
    </source>
</evidence>
<dbReference type="Pfam" id="PF02412">
    <property type="entry name" value="TSP_3"/>
    <property type="match status" value="5"/>
</dbReference>
<feature type="chain" id="PRO_5022142914" evidence="6">
    <location>
        <begin position="22"/>
        <end position="494"/>
    </location>
</feature>
<feature type="signal peptide" evidence="6">
    <location>
        <begin position="1"/>
        <end position="21"/>
    </location>
</feature>
<dbReference type="PROSITE" id="PS01068">
    <property type="entry name" value="OMPA_1"/>
    <property type="match status" value="1"/>
</dbReference>
<proteinExistence type="predicted"/>
<dbReference type="SUPFAM" id="SSF56935">
    <property type="entry name" value="Porins"/>
    <property type="match status" value="1"/>
</dbReference>
<sequence length="494" mass="52485">MKHLNKLLVAALMVMGLTSHAQDSNNPWAVSIGVNAVDTRTSASNGKLGFFEKHFSQPFAVKDNWNILPSVSYLSVSRYVGSGFTFGLAGSVNKITKAVYYDISNSHAAIRDSRFIYVTNPGDLMYYGVDGTVKYSFMELIKSKVIDPDLHVGGGYTFLGKDSYGTVNMGLGLTLWFTENVGLSFSSTYKKSFGDREDNMGVIDSPSYVQHVLGLTFKFGGKDTDGDGIYDKDDACPEVAGLKQFNGCPDTDGDGIIDGSDACPEVAGLAALNGCPDTDGDGIADKDDACPEVAGLAAFKGCPDTDGDGLADKDDKCPTVAGPIANQGCPILDADKDGVPDTEDDCPIVAGPASNKGCPELTQTDVEALRVNARAIYFTSSKATLSDARKGENSTRLDAIKEILKNYPTAKFSINGHTDSTGSDKLNQKLSEDRAKVVVDALIARGISAANLESHGYGETQPVASNKTKEGRATNRRTEVIYVGGVDGMKVNIK</sequence>
<dbReference type="GO" id="GO:0009279">
    <property type="term" value="C:cell outer membrane"/>
    <property type="evidence" value="ECO:0007669"/>
    <property type="project" value="UniProtKB-SubCell"/>
</dbReference>
<dbReference type="RefSeq" id="WP_144257277.1">
    <property type="nucleotide sequence ID" value="NZ_VJZT01000016.1"/>
</dbReference>
<dbReference type="SUPFAM" id="SSF103647">
    <property type="entry name" value="TSP type-3 repeat"/>
    <property type="match status" value="1"/>
</dbReference>
<dbReference type="GO" id="GO:0007155">
    <property type="term" value="P:cell adhesion"/>
    <property type="evidence" value="ECO:0007669"/>
    <property type="project" value="InterPro"/>
</dbReference>
<accession>A0A553DUC8</accession>
<evidence type="ECO:0000256" key="1">
    <source>
        <dbReference type="ARBA" id="ARBA00004442"/>
    </source>
</evidence>
<gene>
    <name evidence="8" type="ORF">FNW21_13450</name>
</gene>
<dbReference type="OrthoDB" id="9805336at2"/>
<keyword evidence="4" id="KW-0998">Cell outer membrane</keyword>